<dbReference type="AlphaFoldDB" id="A0A6B3NCY1"/>
<dbReference type="Gene3D" id="3.10.450.50">
    <property type="match status" value="1"/>
</dbReference>
<keyword evidence="2" id="KW-0413">Isomerase</keyword>
<reference evidence="2" key="1">
    <citation type="submission" date="2019-11" db="EMBL/GenBank/DDBJ databases">
        <title>Genomic insights into an expanded diversity of filamentous marine cyanobacteria reveals the extraordinary biosynthetic potential of Moorea and Okeania.</title>
        <authorList>
            <person name="Ferreira Leao T."/>
            <person name="Wang M."/>
            <person name="Moss N."/>
            <person name="Da Silva R."/>
            <person name="Sanders J."/>
            <person name="Nurk S."/>
            <person name="Gurevich A."/>
            <person name="Humphrey G."/>
            <person name="Reher R."/>
            <person name="Zhu Q."/>
            <person name="Belda-Ferre P."/>
            <person name="Glukhov E."/>
            <person name="Rex R."/>
            <person name="Dorrestein P.C."/>
            <person name="Knight R."/>
            <person name="Pevzner P."/>
            <person name="Gerwick W.H."/>
            <person name="Gerwick L."/>
        </authorList>
    </citation>
    <scope>NUCLEOTIDE SEQUENCE</scope>
    <source>
        <strain evidence="2">SIO1C4</strain>
    </source>
</reference>
<dbReference type="EMBL" id="JAAHFQ010000216">
    <property type="protein sequence ID" value="NER28462.1"/>
    <property type="molecule type" value="Genomic_DNA"/>
</dbReference>
<organism evidence="2">
    <name type="scientific">Symploca sp. SIO1C4</name>
    <dbReference type="NCBI Taxonomy" id="2607765"/>
    <lineage>
        <taxon>Bacteria</taxon>
        <taxon>Bacillati</taxon>
        <taxon>Cyanobacteriota</taxon>
        <taxon>Cyanophyceae</taxon>
        <taxon>Coleofasciculales</taxon>
        <taxon>Coleofasciculaceae</taxon>
        <taxon>Symploca</taxon>
    </lineage>
</organism>
<gene>
    <name evidence="2" type="ORF">F6J89_12710</name>
</gene>
<protein>
    <submittedName>
        <fullName evidence="2">Ketosteroid isomerase</fullName>
    </submittedName>
</protein>
<feature type="domain" description="SnoaL-like" evidence="1">
    <location>
        <begin position="10"/>
        <end position="111"/>
    </location>
</feature>
<comment type="caution">
    <text evidence="2">The sequence shown here is derived from an EMBL/GenBank/DDBJ whole genome shotgun (WGS) entry which is preliminary data.</text>
</comment>
<dbReference type="GO" id="GO:0016853">
    <property type="term" value="F:isomerase activity"/>
    <property type="evidence" value="ECO:0007669"/>
    <property type="project" value="UniProtKB-KW"/>
</dbReference>
<dbReference type="Pfam" id="PF12680">
    <property type="entry name" value="SnoaL_2"/>
    <property type="match status" value="1"/>
</dbReference>
<evidence type="ECO:0000313" key="2">
    <source>
        <dbReference type="EMBL" id="NER28462.1"/>
    </source>
</evidence>
<dbReference type="InterPro" id="IPR032710">
    <property type="entry name" value="NTF2-like_dom_sf"/>
</dbReference>
<dbReference type="SUPFAM" id="SSF54427">
    <property type="entry name" value="NTF2-like"/>
    <property type="match status" value="1"/>
</dbReference>
<sequence length="128" mass="14483">MSTETIEQVVTAYFTHMGAMNPEGWVENFAEDALIYDPVGKPPMKAHQDFQKFFGLLAKFYEKLEISQDHIFIAGNGAAVKWTMRVLAKNGRQGSTEGISTFEVNEAGKIQTMHSYWNEAEMMAQLKE</sequence>
<accession>A0A6B3NCY1</accession>
<proteinExistence type="predicted"/>
<dbReference type="InterPro" id="IPR037401">
    <property type="entry name" value="SnoaL-like"/>
</dbReference>
<name>A0A6B3NCY1_9CYAN</name>
<evidence type="ECO:0000259" key="1">
    <source>
        <dbReference type="Pfam" id="PF12680"/>
    </source>
</evidence>